<comment type="catalytic activity">
    <reaction evidence="4 5">
        <text>a 3'-end 3'-phospho-ribonucleotide-RNA + ATP = a 3'-end 2',3'-cyclophospho-ribonucleotide-RNA + AMP + diphosphate</text>
        <dbReference type="Rhea" id="RHEA:23976"/>
        <dbReference type="Rhea" id="RHEA-COMP:10463"/>
        <dbReference type="Rhea" id="RHEA-COMP:10464"/>
        <dbReference type="ChEBI" id="CHEBI:30616"/>
        <dbReference type="ChEBI" id="CHEBI:33019"/>
        <dbReference type="ChEBI" id="CHEBI:83062"/>
        <dbReference type="ChEBI" id="CHEBI:83064"/>
        <dbReference type="ChEBI" id="CHEBI:456215"/>
        <dbReference type="EC" id="6.5.1.4"/>
    </reaction>
</comment>
<dbReference type="Pfam" id="PF05189">
    <property type="entry name" value="RTC_insert"/>
    <property type="match status" value="1"/>
</dbReference>
<dbReference type="NCBIfam" id="TIGR03399">
    <property type="entry name" value="RNA_3prim_cycl"/>
    <property type="match status" value="1"/>
</dbReference>
<dbReference type="SUPFAM" id="SSF52913">
    <property type="entry name" value="RNA 3'-terminal phosphate cyclase, RPTC, insert domain"/>
    <property type="match status" value="1"/>
</dbReference>
<feature type="active site" description="Tele-AMP-histidine intermediate" evidence="5">
    <location>
        <position position="314"/>
    </location>
</feature>
<dbReference type="SUPFAM" id="SSF55205">
    <property type="entry name" value="EPT/RTPC-like"/>
    <property type="match status" value="2"/>
</dbReference>
<accession>H5SFW8</accession>
<dbReference type="Gene3D" id="3.65.10.20">
    <property type="entry name" value="RNA 3'-terminal phosphate cyclase domain"/>
    <property type="match status" value="1"/>
</dbReference>
<keyword evidence="2 5" id="KW-0436">Ligase</keyword>
<dbReference type="PANTHER" id="PTHR11096:SF0">
    <property type="entry name" value="RNA 3'-TERMINAL PHOSPHATE CYCLASE"/>
    <property type="match status" value="1"/>
</dbReference>
<comment type="subcellular location">
    <subcellularLocation>
        <location evidence="5">Cytoplasm</location>
    </subcellularLocation>
</comment>
<dbReference type="GO" id="GO:0003963">
    <property type="term" value="F:RNA-3'-phosphate cyclase activity"/>
    <property type="evidence" value="ECO:0007669"/>
    <property type="project" value="UniProtKB-UniRule"/>
</dbReference>
<dbReference type="InterPro" id="IPR013792">
    <property type="entry name" value="RNA3'P_cycl/enolpyr_Trfase_a/b"/>
</dbReference>
<comment type="function">
    <text evidence="5">Catalyzes the conversion of 3'-phosphate to a 2',3'-cyclic phosphodiester at the end of RNA. The mechanism of action of the enzyme occurs in 3 steps: (A) adenylation of the enzyme by ATP; (B) transfer of adenylate to an RNA-N3'P to produce RNA-N3'PP5'A; (C) and attack of the adjacent 2'-hydroxyl on the 3'-phosphorus in the diester linkage to produce the cyclic end product. The biological role of this enzyme is unknown but it is likely to function in some aspects of cellular RNA processing.</text>
</comment>
<evidence type="ECO:0000259" key="8">
    <source>
        <dbReference type="Pfam" id="PF05189"/>
    </source>
</evidence>
<feature type="domain" description="RNA 3'-terminal phosphate cyclase" evidence="7">
    <location>
        <begin position="10"/>
        <end position="332"/>
    </location>
</feature>
<dbReference type="Gene3D" id="3.30.360.20">
    <property type="entry name" value="RNA 3'-terminal phosphate cyclase, insert domain"/>
    <property type="match status" value="1"/>
</dbReference>
<comment type="similarity">
    <text evidence="1 5">Belongs to the RNA 3'-terminal cyclase family. Type 1 subfamily.</text>
</comment>
<dbReference type="InterPro" id="IPR000228">
    <property type="entry name" value="RNA3'_term_phos_cyc"/>
</dbReference>
<reference evidence="9" key="2">
    <citation type="journal article" date="2012" name="PLoS ONE">
        <title>A Deeply Branching Thermophilic Bacterium with an Ancient Acetyl-CoA Pathway Dominates a Subsurface Ecosystem.</title>
        <authorList>
            <person name="Takami H."/>
            <person name="Noguchi H."/>
            <person name="Takaki Y."/>
            <person name="Uchiyama I."/>
            <person name="Toyoda A."/>
            <person name="Nishi S."/>
            <person name="Chee G.-J."/>
            <person name="Arai W."/>
            <person name="Nunoura T."/>
            <person name="Itoh T."/>
            <person name="Hattori M."/>
            <person name="Takai K."/>
        </authorList>
    </citation>
    <scope>NUCLEOTIDE SEQUENCE</scope>
</reference>
<keyword evidence="5" id="KW-0067">ATP-binding</keyword>
<name>H5SFW8_9BACT</name>
<dbReference type="NCBIfam" id="NF003246">
    <property type="entry name" value="PRK04204.1-2"/>
    <property type="match status" value="1"/>
</dbReference>
<dbReference type="AlphaFoldDB" id="H5SFW8"/>
<evidence type="ECO:0000256" key="2">
    <source>
        <dbReference type="ARBA" id="ARBA00022598"/>
    </source>
</evidence>
<feature type="binding site" evidence="5">
    <location>
        <position position="105"/>
    </location>
    <ligand>
        <name>ATP</name>
        <dbReference type="ChEBI" id="CHEBI:30616"/>
    </ligand>
</feature>
<reference evidence="9" key="1">
    <citation type="journal article" date="2005" name="Environ. Microbiol.">
        <title>Genetic and functional properties of uncultivated thermophilic crenarchaeotes from a subsurface gold mine as revealed by analysis of genome fragments.</title>
        <authorList>
            <person name="Nunoura T."/>
            <person name="Hirayama H."/>
            <person name="Takami H."/>
            <person name="Oida H."/>
            <person name="Nishi S."/>
            <person name="Shimamura S."/>
            <person name="Suzuki Y."/>
            <person name="Inagaki F."/>
            <person name="Takai K."/>
            <person name="Nealson K.H."/>
            <person name="Horikoshi K."/>
        </authorList>
    </citation>
    <scope>NUCLEOTIDE SEQUENCE</scope>
</reference>
<dbReference type="Pfam" id="PF01137">
    <property type="entry name" value="RTC"/>
    <property type="match status" value="1"/>
</dbReference>
<evidence type="ECO:0000313" key="9">
    <source>
        <dbReference type="EMBL" id="BAL55054.1"/>
    </source>
</evidence>
<organism evidence="9">
    <name type="scientific">uncultured Acidobacteriota bacterium</name>
    <dbReference type="NCBI Taxonomy" id="171953"/>
    <lineage>
        <taxon>Bacteria</taxon>
        <taxon>Pseudomonadati</taxon>
        <taxon>Acidobacteriota</taxon>
        <taxon>environmental samples</taxon>
    </lineage>
</organism>
<dbReference type="EC" id="6.5.1.4" evidence="5 6"/>
<evidence type="ECO:0000256" key="1">
    <source>
        <dbReference type="ARBA" id="ARBA00009206"/>
    </source>
</evidence>
<dbReference type="PIRSF" id="PIRSF005378">
    <property type="entry name" value="RNA3'_term_phos_cycl_euk"/>
    <property type="match status" value="1"/>
</dbReference>
<dbReference type="EMBL" id="AP011707">
    <property type="protein sequence ID" value="BAL55054.1"/>
    <property type="molecule type" value="Genomic_DNA"/>
</dbReference>
<keyword evidence="3 5" id="KW-0547">Nucleotide-binding</keyword>
<dbReference type="InterPro" id="IPR013791">
    <property type="entry name" value="RNA3'-term_phos_cycl_insert"/>
</dbReference>
<dbReference type="HAMAP" id="MF_00200">
    <property type="entry name" value="RTC"/>
    <property type="match status" value="1"/>
</dbReference>
<evidence type="ECO:0000256" key="6">
    <source>
        <dbReference type="NCBIfam" id="TIGR03399"/>
    </source>
</evidence>
<dbReference type="GO" id="GO:0005737">
    <property type="term" value="C:cytoplasm"/>
    <property type="evidence" value="ECO:0007669"/>
    <property type="project" value="UniProtKB-SubCell"/>
</dbReference>
<dbReference type="PANTHER" id="PTHR11096">
    <property type="entry name" value="RNA 3' TERMINAL PHOSPHATE CYCLASE"/>
    <property type="match status" value="1"/>
</dbReference>
<evidence type="ECO:0000256" key="3">
    <source>
        <dbReference type="ARBA" id="ARBA00022741"/>
    </source>
</evidence>
<feature type="binding site" evidence="5">
    <location>
        <begin position="288"/>
        <end position="292"/>
    </location>
    <ligand>
        <name>ATP</name>
        <dbReference type="ChEBI" id="CHEBI:30616"/>
    </ligand>
</feature>
<proteinExistence type="inferred from homology"/>
<gene>
    <name evidence="5" type="primary">rtcA</name>
    <name evidence="9" type="ORF">HGMM_F22D11C31</name>
</gene>
<protein>
    <recommendedName>
        <fullName evidence="5 6">RNA 3'-terminal phosphate cyclase</fullName>
        <shortName evidence="5">RNA cyclase</shortName>
        <shortName evidence="5">RNA-3'-phosphate cyclase</shortName>
        <ecNumber evidence="5 6">6.5.1.4</ecNumber>
    </recommendedName>
</protein>
<dbReference type="GO" id="GO:0006396">
    <property type="term" value="P:RNA processing"/>
    <property type="evidence" value="ECO:0007669"/>
    <property type="project" value="UniProtKB-UniRule"/>
</dbReference>
<evidence type="ECO:0000256" key="5">
    <source>
        <dbReference type="HAMAP-Rule" id="MF_00200"/>
    </source>
</evidence>
<evidence type="ECO:0000256" key="4">
    <source>
        <dbReference type="ARBA" id="ARBA00024481"/>
    </source>
</evidence>
<dbReference type="InterPro" id="IPR037136">
    <property type="entry name" value="RNA3'_phos_cyclase_dom_sf"/>
</dbReference>
<sequence>MVVRIDGSVGEGGGQILRTSLALAALLSREVEIINIRRGRKVPGLQPQHLTAVRAIRDITRGRTLGDELGSELLIFRPGTCEGGVYEFDVSKIRASAGSVSLIFQTVLPALLFAPRPTHLILRGGTHVPFSPPTTYLERVFLPALRRMGGRASLKTVRWGWYPQGGGVVEADIEPVERLSAVELTRREELVKIEGLAVVSNLPLSIAERFCRRLLQRLAHAELVAEVELLQTPASGKGAGLFAFAYYGDVVAGFSALGEVGKRAETVADEVHHAFMAHHRSGKVVEKHLADQLLLYMALAEGRSTMTVSEITTHLVTNVWVIEHFLPVKFEVDGEVGGPGVVSVEGVGFRPGVTFPEGS</sequence>
<dbReference type="InterPro" id="IPR017770">
    <property type="entry name" value="RNA3'_term_phos_cyc_type_1"/>
</dbReference>
<feature type="domain" description="RNA 3'-terminal phosphate cyclase insert" evidence="8">
    <location>
        <begin position="186"/>
        <end position="278"/>
    </location>
</feature>
<keyword evidence="5" id="KW-0963">Cytoplasm</keyword>
<dbReference type="GO" id="GO:0005524">
    <property type="term" value="F:ATP binding"/>
    <property type="evidence" value="ECO:0007669"/>
    <property type="project" value="UniProtKB-KW"/>
</dbReference>
<dbReference type="InterPro" id="IPR036553">
    <property type="entry name" value="RPTC_insert"/>
</dbReference>
<evidence type="ECO:0000259" key="7">
    <source>
        <dbReference type="Pfam" id="PF01137"/>
    </source>
</evidence>
<dbReference type="InterPro" id="IPR023797">
    <property type="entry name" value="RNA3'_phos_cyclase_dom"/>
</dbReference>